<dbReference type="Proteomes" id="UP000184315">
    <property type="component" value="Unassembled WGS sequence"/>
</dbReference>
<organism evidence="1 2">
    <name type="scientific">Planktothrix tepida PCC 9214</name>
    <dbReference type="NCBI Taxonomy" id="671072"/>
    <lineage>
        <taxon>Bacteria</taxon>
        <taxon>Bacillati</taxon>
        <taxon>Cyanobacteriota</taxon>
        <taxon>Cyanophyceae</taxon>
        <taxon>Oscillatoriophycideae</taxon>
        <taxon>Oscillatoriales</taxon>
        <taxon>Microcoleaceae</taxon>
        <taxon>Planktothrix</taxon>
    </lineage>
</organism>
<accession>A0A1J1LI31</accession>
<dbReference type="EMBL" id="CZDF01000148">
    <property type="protein sequence ID" value="CUR32151.1"/>
    <property type="molecule type" value="Genomic_DNA"/>
</dbReference>
<gene>
    <name evidence="1" type="ORF">PL9214430123</name>
</gene>
<dbReference type="STRING" id="671072.PL9214430123"/>
<evidence type="ECO:0000313" key="1">
    <source>
        <dbReference type="EMBL" id="CUR32151.1"/>
    </source>
</evidence>
<keyword evidence="2" id="KW-1185">Reference proteome</keyword>
<name>A0A1J1LI31_9CYAN</name>
<protein>
    <submittedName>
        <fullName evidence="1">Uncharacterized protein</fullName>
    </submittedName>
</protein>
<evidence type="ECO:0000313" key="2">
    <source>
        <dbReference type="Proteomes" id="UP000184315"/>
    </source>
</evidence>
<proteinExistence type="predicted"/>
<dbReference type="RefSeq" id="WP_072718909.1">
    <property type="nucleotide sequence ID" value="NZ_LN889796.1"/>
</dbReference>
<reference evidence="2" key="1">
    <citation type="submission" date="2015-10" db="EMBL/GenBank/DDBJ databases">
        <authorList>
            <person name="Regsiter A."/>
            <person name="william w."/>
        </authorList>
    </citation>
    <scope>NUCLEOTIDE SEQUENCE [LARGE SCALE GENOMIC DNA]</scope>
</reference>
<dbReference type="AlphaFoldDB" id="A0A1J1LI31"/>
<sequence>MWTTFSKQSTTTPQKNLVPGDFGAASTITISDNADGVEIIPADASNNVRFANLSLENKADSNGDPISIYIGIGFDPTPTLYSFELLSGQQEYAMQINGQQIKTICESGQTIKANIQLANAIIKNL</sequence>